<evidence type="ECO:0000313" key="1">
    <source>
        <dbReference type="EMBL" id="QDT04620.1"/>
    </source>
</evidence>
<dbReference type="EMBL" id="CP036525">
    <property type="protein sequence ID" value="QDT04620.1"/>
    <property type="molecule type" value="Genomic_DNA"/>
</dbReference>
<dbReference type="OrthoDB" id="213964at2"/>
<dbReference type="AlphaFoldDB" id="A0A517NBV8"/>
<keyword evidence="2" id="KW-1185">Reference proteome</keyword>
<protein>
    <submittedName>
        <fullName evidence="1">Uncharacterized protein</fullName>
    </submittedName>
</protein>
<reference evidence="1 2" key="1">
    <citation type="submission" date="2019-02" db="EMBL/GenBank/DDBJ databases">
        <title>Deep-cultivation of Planctomycetes and their phenomic and genomic characterization uncovers novel biology.</title>
        <authorList>
            <person name="Wiegand S."/>
            <person name="Jogler M."/>
            <person name="Boedeker C."/>
            <person name="Pinto D."/>
            <person name="Vollmers J."/>
            <person name="Rivas-Marin E."/>
            <person name="Kohn T."/>
            <person name="Peeters S.H."/>
            <person name="Heuer A."/>
            <person name="Rast P."/>
            <person name="Oberbeckmann S."/>
            <person name="Bunk B."/>
            <person name="Jeske O."/>
            <person name="Meyerdierks A."/>
            <person name="Storesund J.E."/>
            <person name="Kallscheuer N."/>
            <person name="Luecker S."/>
            <person name="Lage O.M."/>
            <person name="Pohl T."/>
            <person name="Merkel B.J."/>
            <person name="Hornburger P."/>
            <person name="Mueller R.-W."/>
            <person name="Bruemmer F."/>
            <person name="Labrenz M."/>
            <person name="Spormann A.M."/>
            <person name="Op den Camp H."/>
            <person name="Overmann J."/>
            <person name="Amann R."/>
            <person name="Jetten M.S.M."/>
            <person name="Mascher T."/>
            <person name="Medema M.H."/>
            <person name="Devos D.P."/>
            <person name="Kaster A.-K."/>
            <person name="Ovreas L."/>
            <person name="Rohde M."/>
            <person name="Galperin M.Y."/>
            <person name="Jogler C."/>
        </authorList>
    </citation>
    <scope>NUCLEOTIDE SEQUENCE [LARGE SCALE GENOMIC DNA]</scope>
    <source>
        <strain evidence="1 2">K22_7</strain>
    </source>
</reference>
<dbReference type="InterPro" id="IPR046607">
    <property type="entry name" value="DUF6666"/>
</dbReference>
<name>A0A517NBV8_9BACT</name>
<accession>A0A517NBV8</accession>
<proteinExistence type="predicted"/>
<dbReference type="Pfam" id="PF20371">
    <property type="entry name" value="DUF6666"/>
    <property type="match status" value="1"/>
</dbReference>
<dbReference type="KEGG" id="rlc:K227x_30130"/>
<sequence length="420" mass="46052">MTIPLVLRISQVFHPNDCPRIKRVEQRVDGLSRNFTEHADCNDRGTVAPGMAQKSDTSVKMPITSPMRLSVRSNTTSKYPMLIDAFRNANAAIALITLCIIIGDRPTRAENFNAEIESTSDIGVHGYASLPEPSVMAYGDAEHDPCSLNYLPTNHWSEYLTMFSGIDGSKQPQDYGVNANLGVRFAAEWAAPLSTEWGLGYQIGTAFEPSDNAVQVFELLGEDTTRIQNHTTAGVFHRGERLGWGIVHDFLYQDGFDTVTLGQWRARIGYRLTPLTEMGVTGRARSTGDDATFNGSNVRLQTVDQVSAYIRRTFDTGVQGTLWMGIADGHSESNAVVGTKAPFDESMVIGADILCPLNESFAIYGETNLIFPADTGTVDAMLGIQWYPGGNAKRARRQQYSAFLPTASDSTFSVDLIPQN</sequence>
<gene>
    <name evidence="1" type="ORF">K227x_30130</name>
</gene>
<evidence type="ECO:0000313" key="2">
    <source>
        <dbReference type="Proteomes" id="UP000318538"/>
    </source>
</evidence>
<organism evidence="1 2">
    <name type="scientific">Rubripirellula lacrimiformis</name>
    <dbReference type="NCBI Taxonomy" id="1930273"/>
    <lineage>
        <taxon>Bacteria</taxon>
        <taxon>Pseudomonadati</taxon>
        <taxon>Planctomycetota</taxon>
        <taxon>Planctomycetia</taxon>
        <taxon>Pirellulales</taxon>
        <taxon>Pirellulaceae</taxon>
        <taxon>Rubripirellula</taxon>
    </lineage>
</organism>
<dbReference type="Proteomes" id="UP000318538">
    <property type="component" value="Chromosome"/>
</dbReference>